<feature type="transmembrane region" description="Helical" evidence="1">
    <location>
        <begin position="540"/>
        <end position="560"/>
    </location>
</feature>
<organism evidence="2 3">
    <name type="scientific">Sphingobacterium corticibacter</name>
    <dbReference type="NCBI Taxonomy" id="2171749"/>
    <lineage>
        <taxon>Bacteria</taxon>
        <taxon>Pseudomonadati</taxon>
        <taxon>Bacteroidota</taxon>
        <taxon>Sphingobacteriia</taxon>
        <taxon>Sphingobacteriales</taxon>
        <taxon>Sphingobacteriaceae</taxon>
        <taxon>Sphingobacterium</taxon>
    </lineage>
</organism>
<accession>A0A2T8HFH1</accession>
<dbReference type="Proteomes" id="UP000245627">
    <property type="component" value="Unassembled WGS sequence"/>
</dbReference>
<evidence type="ECO:0000256" key="1">
    <source>
        <dbReference type="SAM" id="Phobius"/>
    </source>
</evidence>
<feature type="transmembrane region" description="Helical" evidence="1">
    <location>
        <begin position="117"/>
        <end position="134"/>
    </location>
</feature>
<keyword evidence="3" id="KW-1185">Reference proteome</keyword>
<dbReference type="Pfam" id="PF11028">
    <property type="entry name" value="TMEM260-like"/>
    <property type="match status" value="1"/>
</dbReference>
<feature type="transmembrane region" description="Helical" evidence="1">
    <location>
        <begin position="6"/>
        <end position="24"/>
    </location>
</feature>
<evidence type="ECO:0000313" key="2">
    <source>
        <dbReference type="EMBL" id="PVH24153.1"/>
    </source>
</evidence>
<comment type="caution">
    <text evidence="2">The sequence shown here is derived from an EMBL/GenBank/DDBJ whole genome shotgun (WGS) entry which is preliminary data.</text>
</comment>
<feature type="transmembrane region" description="Helical" evidence="1">
    <location>
        <begin position="486"/>
        <end position="503"/>
    </location>
</feature>
<feature type="transmembrane region" description="Helical" evidence="1">
    <location>
        <begin position="572"/>
        <end position="594"/>
    </location>
</feature>
<name>A0A2T8HFH1_9SPHI</name>
<sequence length="1002" mass="114822">MNYNKWNNLTGWLCGILATLVYILTADRTTSWWDTGEFIASAYKLQIVHQPGAPLFLMIQNIFSNLAGGDVTRVAFWMNIGSAVCSGFTIVFLCWTITALVRKVLVKRGLEPNNTQLLQIISAGAIGALAYAFTDTFWYSAVESEVYAMSSLCTAVVLWLAVKWMHRSDQPDANRWLLLIAYVMGLSIGVHLLNLLTIPAIALLIYYQLSPSVHWKGILKTLLIGVGVLGFILWGIIQYTVKMAAYVDLAFVNSFHLPFGSGIAFFVILLIAGLIYGLVITNQRNKPIWNIALLATCFVLFGYSSYTFLPVRAQTEIALNNNNPNDVFSLYGYITREQYPSEPLLKGPTFNANPIDVNEQSFYRKDPSKYTEISSSKSYVYDQEMLFPRVWSERHAAYYQNYLGLNDGQTPTQADNLSFFLEYQLNHMYWRYFMWNFVGRQNDTPNPMVSSFNGNWLSGIKAIDEVRLGGQQTLDPIFTKDPSRNTYFFLPLLIGIAGLIWHFRKSKRDALVISLLFFFTGIAIVLYLNQSPLQPRERDYAYAGSFYMFSIWIGMGVLAITELLRKRMALRWATGSAVTIALLAAPTLLIVQNWDDHDRSDRTMAKHMAYNYLESCAPNAILFTYTDNDTFPLWYLQEVEQVRRDVRVVNIGYLQSDWYLEQLMKDQADLKALPIHIEPQKIAKGVREVLHFVDMQIDGNVDVSTLLDIMLSDSQSNQLQLQNGKYANILPTKNFQLPIDKDAVIAHQVVPKTWEDSIPEKLEWTYNKNYVSRAELGLMSLLVNNNWERPVYFFSRMPEEHTMGLNKYLVSEGLVHRLMPVERGQPTEQPTLVNMDTLYENITQKLQWGNLNQLAHLDTDSRFIYENYLYPDVLHLALQELRQQDELDKAGRVAAIAYQERPKQVNNITQVYQNTLVIDTLYKTKQSNEANTMLQQNLAYLAADMDYKASVYASKQELDVRNIRLGMTTLAMYTEMLQEEEHPALLAEVQALDRKYHQIFGQ</sequence>
<dbReference type="PANTHER" id="PTHR16214">
    <property type="entry name" value="TRANSMEMBRANE PROTEIN 260"/>
    <property type="match status" value="1"/>
</dbReference>
<dbReference type="InterPro" id="IPR021280">
    <property type="entry name" value="TMEM260-like"/>
</dbReference>
<dbReference type="AlphaFoldDB" id="A0A2T8HFH1"/>
<keyword evidence="1" id="KW-1133">Transmembrane helix</keyword>
<dbReference type="InterPro" id="IPR052724">
    <property type="entry name" value="GT117_domain-containing"/>
</dbReference>
<dbReference type="PANTHER" id="PTHR16214:SF3">
    <property type="entry name" value="TRANSMEMBRANE PROTEIN 260"/>
    <property type="match status" value="1"/>
</dbReference>
<dbReference type="RefSeq" id="WP_116776901.1">
    <property type="nucleotide sequence ID" value="NZ_QDKG01000007.1"/>
</dbReference>
<feature type="transmembrane region" description="Helical" evidence="1">
    <location>
        <begin position="257"/>
        <end position="279"/>
    </location>
</feature>
<keyword evidence="1" id="KW-0472">Membrane</keyword>
<dbReference type="EMBL" id="QDKG01000007">
    <property type="protein sequence ID" value="PVH24153.1"/>
    <property type="molecule type" value="Genomic_DNA"/>
</dbReference>
<reference evidence="2 3" key="1">
    <citation type="submission" date="2018-04" db="EMBL/GenBank/DDBJ databases">
        <title>Sphingobacterium cortibacter sp. nov.</title>
        <authorList>
            <person name="Li Y."/>
        </authorList>
    </citation>
    <scope>NUCLEOTIDE SEQUENCE [LARGE SCALE GENOMIC DNA]</scope>
    <source>
        <strain evidence="2 3">2c-3</strain>
    </source>
</reference>
<feature type="transmembrane region" description="Helical" evidence="1">
    <location>
        <begin position="291"/>
        <end position="309"/>
    </location>
</feature>
<feature type="transmembrane region" description="Helical" evidence="1">
    <location>
        <begin position="218"/>
        <end position="237"/>
    </location>
</feature>
<dbReference type="OrthoDB" id="9807602at2"/>
<feature type="transmembrane region" description="Helical" evidence="1">
    <location>
        <begin position="176"/>
        <end position="206"/>
    </location>
</feature>
<evidence type="ECO:0000313" key="3">
    <source>
        <dbReference type="Proteomes" id="UP000245627"/>
    </source>
</evidence>
<protein>
    <submittedName>
        <fullName evidence="2">DUF2723 domain-containing protein</fullName>
    </submittedName>
</protein>
<feature type="transmembrane region" description="Helical" evidence="1">
    <location>
        <begin position="510"/>
        <end position="528"/>
    </location>
</feature>
<keyword evidence="1" id="KW-0812">Transmembrane</keyword>
<proteinExistence type="predicted"/>
<feature type="transmembrane region" description="Helical" evidence="1">
    <location>
        <begin position="146"/>
        <end position="164"/>
    </location>
</feature>
<gene>
    <name evidence="2" type="ORF">DC487_15575</name>
</gene>
<feature type="transmembrane region" description="Helical" evidence="1">
    <location>
        <begin position="83"/>
        <end position="105"/>
    </location>
</feature>